<feature type="transmembrane region" description="Helical" evidence="1">
    <location>
        <begin position="103"/>
        <end position="120"/>
    </location>
</feature>
<sequence length="124" mass="13022">MSAIAIFNRLNLPVIYSTLKKFSPAYATAALSVMLLSNPAAAQLSNQIQGELNNRLPNAALGYATSMNTLVQFLLWVLAVVLVALCGFGVVEGINGRGWNKAFASVVGSVSIAILVAVVLEATK</sequence>
<evidence type="ECO:0000256" key="2">
    <source>
        <dbReference type="SAM" id="SignalP"/>
    </source>
</evidence>
<keyword evidence="1" id="KW-1133">Transmembrane helix</keyword>
<keyword evidence="4" id="KW-1185">Reference proteome</keyword>
<keyword evidence="2" id="KW-0732">Signal</keyword>
<gene>
    <name evidence="3" type="ORF">ISF26_12220</name>
</gene>
<feature type="signal peptide" evidence="2">
    <location>
        <begin position="1"/>
        <end position="42"/>
    </location>
</feature>
<dbReference type="Proteomes" id="UP001054846">
    <property type="component" value="Chromosome"/>
</dbReference>
<dbReference type="EMBL" id="CP063845">
    <property type="protein sequence ID" value="UFP92611.1"/>
    <property type="molecule type" value="Genomic_DNA"/>
</dbReference>
<name>A0ABY3PG36_9CYAN</name>
<evidence type="ECO:0000313" key="3">
    <source>
        <dbReference type="EMBL" id="UFP92611.1"/>
    </source>
</evidence>
<feature type="transmembrane region" description="Helical" evidence="1">
    <location>
        <begin position="73"/>
        <end position="91"/>
    </location>
</feature>
<proteinExistence type="predicted"/>
<accession>A0ABY3PG36</accession>
<evidence type="ECO:0000313" key="4">
    <source>
        <dbReference type="Proteomes" id="UP001054846"/>
    </source>
</evidence>
<keyword evidence="1" id="KW-0812">Transmembrane</keyword>
<feature type="chain" id="PRO_5046799979" description="Conjugal transfer protein TrbC" evidence="2">
    <location>
        <begin position="43"/>
        <end position="124"/>
    </location>
</feature>
<evidence type="ECO:0000256" key="1">
    <source>
        <dbReference type="SAM" id="Phobius"/>
    </source>
</evidence>
<dbReference type="RefSeq" id="WP_230839602.1">
    <property type="nucleotide sequence ID" value="NZ_CP063845.1"/>
</dbReference>
<protein>
    <recommendedName>
        <fullName evidence="5">Conjugal transfer protein TrbC</fullName>
    </recommendedName>
</protein>
<keyword evidence="1" id="KW-0472">Membrane</keyword>
<evidence type="ECO:0008006" key="5">
    <source>
        <dbReference type="Google" id="ProtNLM"/>
    </source>
</evidence>
<reference evidence="3 4" key="1">
    <citation type="journal article" date="2021" name="Genome Biol. Evol.">
        <title>Complete Genome Sequencing of a Novel Gloeobacter Species from a Waterfall Cave in Mexico.</title>
        <authorList>
            <person name="Saw J.H."/>
            <person name="Cardona T."/>
            <person name="Montejano G."/>
        </authorList>
    </citation>
    <scope>NUCLEOTIDE SEQUENCE [LARGE SCALE GENOMIC DNA]</scope>
    <source>
        <strain evidence="3">MG652769</strain>
    </source>
</reference>
<organism evidence="3 4">
    <name type="scientific">Gloeobacter morelensis MG652769</name>
    <dbReference type="NCBI Taxonomy" id="2781736"/>
    <lineage>
        <taxon>Bacteria</taxon>
        <taxon>Bacillati</taxon>
        <taxon>Cyanobacteriota</taxon>
        <taxon>Cyanophyceae</taxon>
        <taxon>Gloeobacterales</taxon>
        <taxon>Gloeobacteraceae</taxon>
        <taxon>Gloeobacter</taxon>
        <taxon>Gloeobacter morelensis</taxon>
    </lineage>
</organism>